<dbReference type="PANTHER" id="PTHR11614">
    <property type="entry name" value="PHOSPHOLIPASE-RELATED"/>
    <property type="match status" value="1"/>
</dbReference>
<evidence type="ECO:0000313" key="5">
    <source>
        <dbReference type="Proteomes" id="UP000031449"/>
    </source>
</evidence>
<dbReference type="Pfam" id="PF12146">
    <property type="entry name" value="Hydrolase_4"/>
    <property type="match status" value="1"/>
</dbReference>
<dbReference type="HOGENOM" id="CLU_076594_0_1_9"/>
<dbReference type="SUPFAM" id="SSF53474">
    <property type="entry name" value="alpha/beta-Hydrolases"/>
    <property type="match status" value="1"/>
</dbReference>
<dbReference type="KEGG" id="jeo:JMA_08770"/>
<dbReference type="OrthoDB" id="9786110at2"/>
<organism evidence="4 5">
    <name type="scientific">Jeotgalibacillus malaysiensis</name>
    <dbReference type="NCBI Taxonomy" id="1508404"/>
    <lineage>
        <taxon>Bacteria</taxon>
        <taxon>Bacillati</taxon>
        <taxon>Bacillota</taxon>
        <taxon>Bacilli</taxon>
        <taxon>Bacillales</taxon>
        <taxon>Caryophanaceae</taxon>
        <taxon>Jeotgalibacillus</taxon>
    </lineage>
</organism>
<sequence>MKEAYPVITGADAFLYEGSKVGILLCHGFLGTPQSVEYIGKVFAKQGYTVSAPRLAGHGTHYKDLAHCSFSDWYLSLEKAYLDLKERCERIYVIGQSMGGTLTLDLASHYKDIDGILLINPAIHVPAMSPYQNIPSTKYINESKPDIKNPDVKEITYPKVPAFAYQQLLAYMDVVKKNLSLVKNPILCFQSTIDHVVPPENTDFILQRVQSDIKLKHVLDNSYHVASMDYDNEKIIRKSLQFIQSLSTSNRLNKVNQ</sequence>
<protein>
    <submittedName>
        <fullName evidence="4">Monoacylglycerol lipase</fullName>
    </submittedName>
</protein>
<dbReference type="PIRSF" id="PIRSF017388">
    <property type="entry name" value="Esterase_lipase"/>
    <property type="match status" value="1"/>
</dbReference>
<feature type="binding site" evidence="2">
    <location>
        <position position="29"/>
    </location>
    <ligand>
        <name>substrate</name>
    </ligand>
</feature>
<evidence type="ECO:0000259" key="3">
    <source>
        <dbReference type="Pfam" id="PF12146"/>
    </source>
</evidence>
<dbReference type="InterPro" id="IPR051044">
    <property type="entry name" value="MAG_DAG_Lipase"/>
</dbReference>
<evidence type="ECO:0000256" key="1">
    <source>
        <dbReference type="PIRSR" id="PIRSR017388-1"/>
    </source>
</evidence>
<feature type="domain" description="Serine aminopeptidase S33" evidence="3">
    <location>
        <begin position="23"/>
        <end position="226"/>
    </location>
</feature>
<feature type="active site" description="Charge relay system" evidence="1">
    <location>
        <position position="194"/>
    </location>
</feature>
<dbReference type="InterPro" id="IPR012354">
    <property type="entry name" value="Esterase_lipase"/>
</dbReference>
<dbReference type="Gene3D" id="3.40.50.1820">
    <property type="entry name" value="alpha/beta hydrolase"/>
    <property type="match status" value="1"/>
</dbReference>
<feature type="active site" description="Nucleophile" evidence="1">
    <location>
        <position position="97"/>
    </location>
</feature>
<name>A0A0B5AQ25_9BACL</name>
<dbReference type="BioCyc" id="JESP1508404:G14D9-10109-MONOMER"/>
<accession>A0A0B5AQ25</accession>
<dbReference type="Proteomes" id="UP000031449">
    <property type="component" value="Chromosome"/>
</dbReference>
<dbReference type="ESTHER" id="9bacl-a0a0b5aq25">
    <property type="family name" value="CarbLipBact_2"/>
</dbReference>
<feature type="binding site" evidence="2">
    <location>
        <position position="98"/>
    </location>
    <ligand>
        <name>substrate</name>
    </ligand>
</feature>
<dbReference type="AlphaFoldDB" id="A0A0B5AQ25"/>
<dbReference type="InterPro" id="IPR029058">
    <property type="entry name" value="AB_hydrolase_fold"/>
</dbReference>
<dbReference type="InterPro" id="IPR022742">
    <property type="entry name" value="Hydrolase_4"/>
</dbReference>
<feature type="active site" description="Charge relay system" evidence="1">
    <location>
        <position position="224"/>
    </location>
</feature>
<keyword evidence="5" id="KW-1185">Reference proteome</keyword>
<evidence type="ECO:0000256" key="2">
    <source>
        <dbReference type="PIRSR" id="PIRSR017388-2"/>
    </source>
</evidence>
<proteinExistence type="predicted"/>
<dbReference type="GO" id="GO:0052689">
    <property type="term" value="F:carboxylic ester hydrolase activity"/>
    <property type="evidence" value="ECO:0007669"/>
    <property type="project" value="InterPro"/>
</dbReference>
<gene>
    <name evidence="4" type="ORF">JMA_08770</name>
</gene>
<evidence type="ECO:0000313" key="4">
    <source>
        <dbReference type="EMBL" id="AJD90194.1"/>
    </source>
</evidence>
<reference evidence="4 5" key="1">
    <citation type="submission" date="2014-08" db="EMBL/GenBank/DDBJ databases">
        <title>Complete genome of a marine bacteria Jeotgalibacillus malaysiensis.</title>
        <authorList>
            <person name="Yaakop A.S."/>
            <person name="Chan K.-G."/>
            <person name="Goh K.M."/>
        </authorList>
    </citation>
    <scope>NUCLEOTIDE SEQUENCE [LARGE SCALE GENOMIC DNA]</scope>
    <source>
        <strain evidence="4 5">D5</strain>
    </source>
</reference>
<dbReference type="EMBL" id="CP009416">
    <property type="protein sequence ID" value="AJD90194.1"/>
    <property type="molecule type" value="Genomic_DNA"/>
</dbReference>